<sequence length="80" mass="9004">MRQQDTNPPRLSAKLSAVKVINRKALNRMVSGITMTCRQIFTLGKKQKLKSKVKSQKSKVDFKLKEIVKFKGAGSLKAKN</sequence>
<evidence type="ECO:0000313" key="1">
    <source>
        <dbReference type="EMBL" id="AQS36648.1"/>
    </source>
</evidence>
<gene>
    <name evidence="1" type="ORF">Sps_01482</name>
</gene>
<dbReference type="STRING" id="225848.Sps_01482"/>
<evidence type="ECO:0000313" key="2">
    <source>
        <dbReference type="Proteomes" id="UP000189545"/>
    </source>
</evidence>
<accession>A0A1S6HMD1</accession>
<keyword evidence="2" id="KW-1185">Reference proteome</keyword>
<proteinExistence type="predicted"/>
<reference evidence="1 2" key="1">
    <citation type="submission" date="2016-03" db="EMBL/GenBank/DDBJ databases">
        <title>Complete genome sequence of Shewanella psychrophila WP2, a deep sea bacterium isolated from west Pacific sediment.</title>
        <authorList>
            <person name="Xu G."/>
            <person name="Jian H."/>
        </authorList>
    </citation>
    <scope>NUCLEOTIDE SEQUENCE [LARGE SCALE GENOMIC DNA]</scope>
    <source>
        <strain evidence="1 2">WP2</strain>
    </source>
</reference>
<organism evidence="1 2">
    <name type="scientific">Shewanella psychrophila</name>
    <dbReference type="NCBI Taxonomy" id="225848"/>
    <lineage>
        <taxon>Bacteria</taxon>
        <taxon>Pseudomonadati</taxon>
        <taxon>Pseudomonadota</taxon>
        <taxon>Gammaproteobacteria</taxon>
        <taxon>Alteromonadales</taxon>
        <taxon>Shewanellaceae</taxon>
        <taxon>Shewanella</taxon>
    </lineage>
</organism>
<dbReference type="AlphaFoldDB" id="A0A1S6HMD1"/>
<name>A0A1S6HMD1_9GAMM</name>
<dbReference type="Proteomes" id="UP000189545">
    <property type="component" value="Chromosome"/>
</dbReference>
<protein>
    <submittedName>
        <fullName evidence="1">Uncharacterized protein</fullName>
    </submittedName>
</protein>
<dbReference type="KEGG" id="spsw:Sps_01482"/>
<dbReference type="EMBL" id="CP014782">
    <property type="protein sequence ID" value="AQS36648.1"/>
    <property type="molecule type" value="Genomic_DNA"/>
</dbReference>